<evidence type="ECO:0000256" key="10">
    <source>
        <dbReference type="ARBA" id="ARBA00022842"/>
    </source>
</evidence>
<dbReference type="PATRIC" id="fig|1002367.3.peg.1794"/>
<dbReference type="InterPro" id="IPR027417">
    <property type="entry name" value="P-loop_NTPase"/>
</dbReference>
<dbReference type="SUPFAM" id="SSF57783">
    <property type="entry name" value="Zinc beta-ribbon"/>
    <property type="match status" value="1"/>
</dbReference>
<evidence type="ECO:0000313" key="15">
    <source>
        <dbReference type="EMBL" id="EHJ38069.1"/>
    </source>
</evidence>
<dbReference type="Gene3D" id="3.40.1360.10">
    <property type="match status" value="1"/>
</dbReference>
<dbReference type="SMART" id="SM00400">
    <property type="entry name" value="ZnF_CHCC"/>
    <property type="match status" value="1"/>
</dbReference>
<name>G6B006_9BACT</name>
<dbReference type="GO" id="GO:1990077">
    <property type="term" value="C:primosome complex"/>
    <property type="evidence" value="ECO:0007669"/>
    <property type="project" value="UniProtKB-KW"/>
</dbReference>
<dbReference type="HOGENOM" id="CLU_288674_0_0_10"/>
<dbReference type="Pfam" id="PF08275">
    <property type="entry name" value="DNAG_N"/>
    <property type="match status" value="1"/>
</dbReference>
<evidence type="ECO:0000256" key="9">
    <source>
        <dbReference type="ARBA" id="ARBA00022833"/>
    </source>
</evidence>
<dbReference type="SUPFAM" id="SSF52540">
    <property type="entry name" value="P-loop containing nucleoside triphosphate hydrolases"/>
    <property type="match status" value="1"/>
</dbReference>
<evidence type="ECO:0000259" key="14">
    <source>
        <dbReference type="SMART" id="SM00400"/>
    </source>
</evidence>
<evidence type="ECO:0000256" key="7">
    <source>
        <dbReference type="ARBA" id="ARBA00022723"/>
    </source>
</evidence>
<dbReference type="FunFam" id="3.90.580.10:FF:000001">
    <property type="entry name" value="DNA primase"/>
    <property type="match status" value="1"/>
</dbReference>
<evidence type="ECO:0000256" key="5">
    <source>
        <dbReference type="ARBA" id="ARBA00022695"/>
    </source>
</evidence>
<dbReference type="AlphaFoldDB" id="G6B006"/>
<dbReference type="Pfam" id="PF01807">
    <property type="entry name" value="Zn_ribbon_DnaG"/>
    <property type="match status" value="1"/>
</dbReference>
<dbReference type="RefSeq" id="WP_007901568.1">
    <property type="nucleotide sequence ID" value="NZ_JH379449.1"/>
</dbReference>
<dbReference type="InterPro" id="IPR037068">
    <property type="entry name" value="DNA_primase_core_N_sf"/>
</dbReference>
<keyword evidence="13" id="KW-0175">Coiled coil</keyword>
<keyword evidence="6" id="KW-0235">DNA replication</keyword>
<evidence type="ECO:0000256" key="13">
    <source>
        <dbReference type="SAM" id="Coils"/>
    </source>
</evidence>
<keyword evidence="2" id="KW-0240">DNA-directed RNA polymerase</keyword>
<evidence type="ECO:0000256" key="4">
    <source>
        <dbReference type="ARBA" id="ARBA00022679"/>
    </source>
</evidence>
<evidence type="ECO:0000256" key="1">
    <source>
        <dbReference type="ARBA" id="ARBA00001947"/>
    </source>
</evidence>
<dbReference type="GO" id="GO:0006269">
    <property type="term" value="P:DNA replication, synthesis of primer"/>
    <property type="evidence" value="ECO:0007669"/>
    <property type="project" value="UniProtKB-KW"/>
</dbReference>
<sequence length="1046" mass="119961">MIRQETIDTILERTDIVALIGEHVHLRKCGSRYVGCCPFHNEKTPSFYVSPQTGRFKCFGCGEGGDAIHFIEKVENKTFIEAVKTLAQRANVEIEQEQESAEAKQKRLHKEALWIANKQVADFYRKQFLQSKEAQAYAYRRWGKDYCTLKEIGYAPADGHALQQLPVKADFLKELGLLNRGGYDFYQNRIVIQIHDRFGHVIGFTARCMDEQQPKYLNSSDSLIFHKSTVLFGIEDAWKTAAKQDKMFLVEGAPDCMRLQSIGIYNTVAALGSAWNETHFSTIKRIASKVCFLPDADPPKNGEPYGHGIQVVMEAGTLAMENGLSVSIKEIPDTDDNKKQDPDTFFKNTNIFNATEETDFILWMADKLFPQTNTTEEQRLTIKNIAYLLSLIDDETGVSMYIGKLTKYYQGRRLWLQAVDKERKLREEQDKKHKEQDEDDLNHKYGFYIDHGCYMSITEKGSVYEWSNFTMVPLFHIKDTTNPKRLYKIKNAMKHEEILELKQEDLIALAKFKQKIEGLGNFIWKGTEKELTKLKSYLYEKTETATEITQMGWQRAGFYAFGNGVFHDCHFIPADEFGIVRLKDKGNFYLPSSSSIYKNDPKLFTFEKQFVHLNLSSVTLKEFTEQLFKVYGDNGRVGFCFYLATLFRDVVTSTSANHWFPILNLFGPKGSGKSELGHTLLSLFTISYTAPNIQNSTPSALNDTVAQSANALAHIDEYKNDIDPKMIEFLKGLWDGTGRTRMNMDLDKKKETTAVDSGIILSGQEMPTSDIALFTRLVFLQFPRSEFSDKEKQNYKVLLEMRSLGLTHLTLEILKQRKHFEQAWSTAFHDTQNIVGNALGGEKGEDRIMNNWCVPLAALRVLQKIIPTLTFDEMLQVTIEGIKKQNGECKTNGELGNFWNVVQYLASDGELIEGGDFFIRYCSKFKTDIINATWQTERPVLFLQKTRIFNLYRKEGRQANEKVLPTDALKYYLQNSRAYLGEKVARFDVYKKGIIQYDHTRAAMGSTPPKLTMTQRTYCFDYDLLCETFGISLWTTPDQSDSDEPF</sequence>
<evidence type="ECO:0000256" key="3">
    <source>
        <dbReference type="ARBA" id="ARBA00022515"/>
    </source>
</evidence>
<evidence type="ECO:0000256" key="12">
    <source>
        <dbReference type="ARBA" id="ARBA00023163"/>
    </source>
</evidence>
<keyword evidence="5" id="KW-0548">Nucleotidyltransferase</keyword>
<organism evidence="15 16">
    <name type="scientific">Leyella stercorea DSM 18206</name>
    <dbReference type="NCBI Taxonomy" id="1002367"/>
    <lineage>
        <taxon>Bacteria</taxon>
        <taxon>Pseudomonadati</taxon>
        <taxon>Bacteroidota</taxon>
        <taxon>Bacteroidia</taxon>
        <taxon>Bacteroidales</taxon>
        <taxon>Prevotellaceae</taxon>
        <taxon>Leyella</taxon>
    </lineage>
</organism>
<dbReference type="PANTHER" id="PTHR30313">
    <property type="entry name" value="DNA PRIMASE"/>
    <property type="match status" value="1"/>
</dbReference>
<accession>G6B006</accession>
<dbReference type="Gene3D" id="3.90.980.10">
    <property type="entry name" value="DNA primase, catalytic core, N-terminal domain"/>
    <property type="match status" value="1"/>
</dbReference>
<dbReference type="PANTHER" id="PTHR30313:SF2">
    <property type="entry name" value="DNA PRIMASE"/>
    <property type="match status" value="1"/>
</dbReference>
<keyword evidence="7" id="KW-0479">Metal-binding</keyword>
<dbReference type="GO" id="GO:0008270">
    <property type="term" value="F:zinc ion binding"/>
    <property type="evidence" value="ECO:0007669"/>
    <property type="project" value="UniProtKB-KW"/>
</dbReference>
<dbReference type="GO" id="GO:0003677">
    <property type="term" value="F:DNA binding"/>
    <property type="evidence" value="ECO:0007669"/>
    <property type="project" value="UniProtKB-KW"/>
</dbReference>
<reference evidence="15 16" key="1">
    <citation type="submission" date="2011-08" db="EMBL/GenBank/DDBJ databases">
        <authorList>
            <person name="Weinstock G."/>
            <person name="Sodergren E."/>
            <person name="Clifton S."/>
            <person name="Fulton L."/>
            <person name="Fulton B."/>
            <person name="Courtney L."/>
            <person name="Fronick C."/>
            <person name="Harrison M."/>
            <person name="Strong C."/>
            <person name="Farmer C."/>
            <person name="Delahaunty K."/>
            <person name="Markovic C."/>
            <person name="Hall O."/>
            <person name="Minx P."/>
            <person name="Tomlinson C."/>
            <person name="Mitreva M."/>
            <person name="Hou S."/>
            <person name="Chen J."/>
            <person name="Wollam A."/>
            <person name="Pepin K.H."/>
            <person name="Johnson M."/>
            <person name="Bhonagiri V."/>
            <person name="Zhang X."/>
            <person name="Suruliraj S."/>
            <person name="Warren W."/>
            <person name="Chinwalla A."/>
            <person name="Mardis E.R."/>
            <person name="Wilson R.K."/>
        </authorList>
    </citation>
    <scope>NUCLEOTIDE SEQUENCE [LARGE SCALE GENOMIC DNA]</scope>
    <source>
        <strain evidence="15 16">DSM 18206</strain>
    </source>
</reference>
<feature type="domain" description="Zinc finger CHC2-type" evidence="14">
    <location>
        <begin position="33"/>
        <end position="87"/>
    </location>
</feature>
<dbReference type="Proteomes" id="UP000004407">
    <property type="component" value="Unassembled WGS sequence"/>
</dbReference>
<dbReference type="CDD" id="cd03364">
    <property type="entry name" value="TOPRIM_DnaG_primases"/>
    <property type="match status" value="1"/>
</dbReference>
<feature type="coiled-coil region" evidence="13">
    <location>
        <begin position="80"/>
        <end position="111"/>
    </location>
</feature>
<dbReference type="InterPro" id="IPR002694">
    <property type="entry name" value="Znf_CHC2"/>
</dbReference>
<evidence type="ECO:0000313" key="16">
    <source>
        <dbReference type="Proteomes" id="UP000004407"/>
    </source>
</evidence>
<evidence type="ECO:0000256" key="8">
    <source>
        <dbReference type="ARBA" id="ARBA00022771"/>
    </source>
</evidence>
<dbReference type="NCBIfam" id="TIGR01391">
    <property type="entry name" value="dnaG"/>
    <property type="match status" value="1"/>
</dbReference>
<gene>
    <name evidence="15" type="ORF">HMPREF0673_02223</name>
</gene>
<dbReference type="GeneID" id="78337732"/>
<dbReference type="InterPro" id="IPR006295">
    <property type="entry name" value="DNA_primase_DnaG"/>
</dbReference>
<keyword evidence="3" id="KW-0639">Primosome</keyword>
<comment type="cofactor">
    <cofactor evidence="1">
        <name>Zn(2+)</name>
        <dbReference type="ChEBI" id="CHEBI:29105"/>
    </cofactor>
</comment>
<dbReference type="Gene3D" id="3.40.50.300">
    <property type="entry name" value="P-loop containing nucleotide triphosphate hydrolases"/>
    <property type="match status" value="1"/>
</dbReference>
<keyword evidence="4" id="KW-0808">Transferase</keyword>
<comment type="caution">
    <text evidence="15">The sequence shown here is derived from an EMBL/GenBank/DDBJ whole genome shotgun (WGS) entry which is preliminary data.</text>
</comment>
<evidence type="ECO:0000256" key="6">
    <source>
        <dbReference type="ARBA" id="ARBA00022705"/>
    </source>
</evidence>
<proteinExistence type="predicted"/>
<evidence type="ECO:0000256" key="2">
    <source>
        <dbReference type="ARBA" id="ARBA00022478"/>
    </source>
</evidence>
<dbReference type="eggNOG" id="COG0358">
    <property type="taxonomic scope" value="Bacteria"/>
</dbReference>
<dbReference type="SUPFAM" id="SSF56731">
    <property type="entry name" value="DNA primase core"/>
    <property type="match status" value="1"/>
</dbReference>
<dbReference type="GO" id="GO:0003899">
    <property type="term" value="F:DNA-directed RNA polymerase activity"/>
    <property type="evidence" value="ECO:0007669"/>
    <property type="project" value="InterPro"/>
</dbReference>
<keyword evidence="8" id="KW-0863">Zinc-finger</keyword>
<dbReference type="GO" id="GO:0000428">
    <property type="term" value="C:DNA-directed RNA polymerase complex"/>
    <property type="evidence" value="ECO:0007669"/>
    <property type="project" value="UniProtKB-KW"/>
</dbReference>
<dbReference type="InterPro" id="IPR036977">
    <property type="entry name" value="DNA_primase_Znf_CHC2"/>
</dbReference>
<dbReference type="InterPro" id="IPR013264">
    <property type="entry name" value="DNAG_N"/>
</dbReference>
<keyword evidence="9" id="KW-0862">Zinc</keyword>
<dbReference type="EMBL" id="AFZZ01000189">
    <property type="protein sequence ID" value="EHJ38069.1"/>
    <property type="molecule type" value="Genomic_DNA"/>
</dbReference>
<keyword evidence="10" id="KW-0460">Magnesium</keyword>
<protein>
    <submittedName>
        <fullName evidence="15">DNA primase</fullName>
    </submittedName>
</protein>
<dbReference type="InterPro" id="IPR034151">
    <property type="entry name" value="TOPRIM_DnaG_bac"/>
</dbReference>
<dbReference type="GO" id="GO:0005737">
    <property type="term" value="C:cytoplasm"/>
    <property type="evidence" value="ECO:0007669"/>
    <property type="project" value="TreeGrafter"/>
</dbReference>
<dbReference type="InterPro" id="IPR050219">
    <property type="entry name" value="DnaG_primase"/>
</dbReference>
<keyword evidence="11" id="KW-0238">DNA-binding</keyword>
<evidence type="ECO:0000256" key="11">
    <source>
        <dbReference type="ARBA" id="ARBA00023125"/>
    </source>
</evidence>
<dbReference type="Gene3D" id="3.90.580.10">
    <property type="entry name" value="Zinc finger, CHC2-type domain"/>
    <property type="match status" value="1"/>
</dbReference>
<keyword evidence="12" id="KW-0804">Transcription</keyword>